<keyword evidence="3" id="KW-1185">Reference proteome</keyword>
<comment type="caution">
    <text evidence="2">The sequence shown here is derived from an EMBL/GenBank/DDBJ whole genome shotgun (WGS) entry which is preliminary data.</text>
</comment>
<organism evidence="2 3">
    <name type="scientific">Trypanosoma congolense (strain IL3000)</name>
    <dbReference type="NCBI Taxonomy" id="1068625"/>
    <lineage>
        <taxon>Eukaryota</taxon>
        <taxon>Discoba</taxon>
        <taxon>Euglenozoa</taxon>
        <taxon>Kinetoplastea</taxon>
        <taxon>Metakinetoplastina</taxon>
        <taxon>Trypanosomatida</taxon>
        <taxon>Trypanosomatidae</taxon>
        <taxon>Trypanosoma</taxon>
        <taxon>Nannomonas</taxon>
    </lineage>
</organism>
<dbReference type="Proteomes" id="UP000000702">
    <property type="component" value="Unassembled WGS sequence"/>
</dbReference>
<evidence type="ECO:0000313" key="2">
    <source>
        <dbReference type="EMBL" id="CCD13635.1"/>
    </source>
</evidence>
<reference evidence="3" key="1">
    <citation type="submission" date="2011-07" db="EMBL/GenBank/DDBJ databases">
        <title>Divergent evolution of antigenic variation in African trypanosomes.</title>
        <authorList>
            <person name="Jackson A.P."/>
            <person name="Berry A."/>
            <person name="Allison H.C."/>
            <person name="Burton P."/>
            <person name="Anderson J."/>
            <person name="Aslett M."/>
            <person name="Brown R."/>
            <person name="Corton N."/>
            <person name="Harris D."/>
            <person name="Hauser H."/>
            <person name="Gamble J."/>
            <person name="Gilderthorp R."/>
            <person name="McQuillan J."/>
            <person name="Quail M.A."/>
            <person name="Sanders M."/>
            <person name="Van Tonder A."/>
            <person name="Ginger M.L."/>
            <person name="Donelson J.E."/>
            <person name="Field M.C."/>
            <person name="Barry J.D."/>
            <person name="Berriman M."/>
            <person name="Hertz-Fowler C."/>
        </authorList>
    </citation>
    <scope>NUCLEOTIDE SEQUENCE [LARGE SCALE GENOMIC DNA]</scope>
    <source>
        <strain evidence="3">IL3000</strain>
    </source>
</reference>
<proteinExistence type="predicted"/>
<dbReference type="GO" id="GO:0003824">
    <property type="term" value="F:catalytic activity"/>
    <property type="evidence" value="ECO:0007669"/>
    <property type="project" value="InterPro"/>
</dbReference>
<dbReference type="OMA" id="VEVIWRD"/>
<gene>
    <name evidence="2" type="ORF">TCIL3000_0_43730</name>
</gene>
<dbReference type="EMBL" id="CAEQ01001222">
    <property type="protein sequence ID" value="CCD13635.1"/>
    <property type="molecule type" value="Genomic_DNA"/>
</dbReference>
<dbReference type="Gene3D" id="3.60.10.10">
    <property type="entry name" value="Endonuclease/exonuclease/phosphatase"/>
    <property type="match status" value="1"/>
</dbReference>
<dbReference type="InterPro" id="IPR036691">
    <property type="entry name" value="Endo/exonu/phosph_ase_sf"/>
</dbReference>
<name>F9W8U9_TRYCI</name>
<reference evidence="2 3" key="2">
    <citation type="journal article" date="2012" name="Proc. Natl. Acad. Sci. U.S.A.">
        <title>Antigenic diversity is generated by distinct evolutionary mechanisms in African trypanosome species.</title>
        <authorList>
            <person name="Jackson A.P."/>
            <person name="Berry A."/>
            <person name="Aslett M."/>
            <person name="Allison H.C."/>
            <person name="Burton P."/>
            <person name="Vavrova-Anderson J."/>
            <person name="Brown R."/>
            <person name="Browne H."/>
            <person name="Corton N."/>
            <person name="Hauser H."/>
            <person name="Gamble J."/>
            <person name="Gilderthorp R."/>
            <person name="Marcello L."/>
            <person name="McQuillan J."/>
            <person name="Otto T.D."/>
            <person name="Quail M.A."/>
            <person name="Sanders M.J."/>
            <person name="van Tonder A."/>
            <person name="Ginger M.L."/>
            <person name="Field M.C."/>
            <person name="Barry J.D."/>
            <person name="Hertz-Fowler C."/>
            <person name="Berriman M."/>
        </authorList>
    </citation>
    <scope>NUCLEOTIDE SEQUENCE [LARGE SCALE GENOMIC DNA]</scope>
    <source>
        <strain evidence="2 3">IL3000</strain>
    </source>
</reference>
<dbReference type="Pfam" id="PF14529">
    <property type="entry name" value="Exo_endo_phos_2"/>
    <property type="match status" value="1"/>
</dbReference>
<dbReference type="SUPFAM" id="SSF56219">
    <property type="entry name" value="DNase I-like"/>
    <property type="match status" value="1"/>
</dbReference>
<sequence>MQHHRHSGVNEVGRVLPCTCGRATLDARRILLLISGDVERNPAPMIRGAQWNAGGLSPAKRVALERKPHEDHVSFSPLQETHLASAECAAIKMNGYQHVGQARTPYGGGVSILVRDGVGVEVGVLEKKVPERPTVTRRLSASVSLTIISAYFPRKADVSSEALDTLLGETGALVVGADVNSHHVLWDPLRPSDDKGECIVDWCVQNDRRIAHTGMATRRQPGTAALSSPDITLCRDCEIPNWKSALSPDSDHHWITFDVFVGTSLDVIAPSKPVRALYSWNKARWNDFRKLSDEFIFRGMKRSAKGADALNEAVTRGIRMAAKRTIPKGKGVAPPFWTPELTKLDKMVQECKNERKRDALIRWTRKVLVDTAIGRWKENVSKLSTTDSVSWNLVKSIYAPRPLASPVLVVDSHPLTKRQQAQALATMYMARSTNGLAQVVPRRGKLRAFYPALVQAKVCYDIASWWFDTSLSDRERLEKVKAQAARIVAGIPKAATGMMLCVRHG</sequence>
<dbReference type="AlphaFoldDB" id="F9W8U9"/>
<dbReference type="InterPro" id="IPR005135">
    <property type="entry name" value="Endo/exonuclease/phosphatase"/>
</dbReference>
<protein>
    <submittedName>
        <fullName evidence="2">WGS project CAEQ00000000 data, annotated contig 1782</fullName>
    </submittedName>
</protein>
<accession>F9W8U9</accession>
<evidence type="ECO:0000313" key="3">
    <source>
        <dbReference type="Proteomes" id="UP000000702"/>
    </source>
</evidence>
<feature type="domain" description="Endonuclease/exonuclease/phosphatase" evidence="1">
    <location>
        <begin position="146"/>
        <end position="255"/>
    </location>
</feature>
<dbReference type="VEuPathDB" id="TriTrypDB:TcIL3000_0_43730"/>
<evidence type="ECO:0000259" key="1">
    <source>
        <dbReference type="Pfam" id="PF14529"/>
    </source>
</evidence>